<dbReference type="InterPro" id="IPR010920">
    <property type="entry name" value="LSM_dom_sf"/>
</dbReference>
<evidence type="ECO:0000259" key="2">
    <source>
        <dbReference type="Pfam" id="PF01423"/>
    </source>
</evidence>
<dbReference type="VEuPathDB" id="TriTrypDB:LdCL_010006600"/>
<comment type="caution">
    <text evidence="3">The sequence shown here is derived from an EMBL/GenBank/DDBJ whole genome shotgun (WGS) entry which is preliminary data.</text>
</comment>
<dbReference type="Gene3D" id="2.30.30.100">
    <property type="match status" value="1"/>
</dbReference>
<protein>
    <submittedName>
        <fullName evidence="3">LSM domain family protein</fullName>
    </submittedName>
</protein>
<reference evidence="4" key="1">
    <citation type="submission" date="2019-02" db="EMBL/GenBank/DDBJ databases">
        <title>FDA dAtabase for Regulatory Grade micrObial Sequences (FDA-ARGOS): Supporting development and validation of Infectious Disease Dx tests.</title>
        <authorList>
            <person name="Duncan R."/>
            <person name="Fisher C."/>
            <person name="Tallon L."/>
            <person name="Sadzewicz L."/>
            <person name="Sengamalay N."/>
            <person name="Ott S."/>
            <person name="Godinez A."/>
            <person name="Nagaraj S."/>
            <person name="Vavikolanu K."/>
            <person name="Vyas G."/>
            <person name="Nadendla S."/>
            <person name="Aluvathingal J."/>
            <person name="Sichtig H."/>
        </authorList>
    </citation>
    <scope>NUCLEOTIDE SEQUENCE [LARGE SCALE GENOMIC DNA]</scope>
    <source>
        <strain evidence="4">FDAARGOS_360</strain>
    </source>
</reference>
<dbReference type="InterPro" id="IPR001163">
    <property type="entry name" value="Sm_dom_euk/arc"/>
</dbReference>
<evidence type="ECO:0000313" key="4">
    <source>
        <dbReference type="Proteomes" id="UP000318821"/>
    </source>
</evidence>
<organism evidence="3 4">
    <name type="scientific">Leishmania donovani</name>
    <dbReference type="NCBI Taxonomy" id="5661"/>
    <lineage>
        <taxon>Eukaryota</taxon>
        <taxon>Discoba</taxon>
        <taxon>Euglenozoa</taxon>
        <taxon>Kinetoplastea</taxon>
        <taxon>Metakinetoplastina</taxon>
        <taxon>Trypanosomatida</taxon>
        <taxon>Trypanosomatidae</taxon>
        <taxon>Leishmaniinae</taxon>
        <taxon>Leishmania</taxon>
    </lineage>
</organism>
<feature type="compositionally biased region" description="Basic and acidic residues" evidence="1">
    <location>
        <begin position="11"/>
        <end position="24"/>
    </location>
</feature>
<proteinExistence type="predicted"/>
<dbReference type="Pfam" id="PF01423">
    <property type="entry name" value="LSM"/>
    <property type="match status" value="1"/>
</dbReference>
<dbReference type="Proteomes" id="UP000318821">
    <property type="component" value="Unassembled WGS sequence"/>
</dbReference>
<dbReference type="SUPFAM" id="SSF50182">
    <property type="entry name" value="Sm-like ribonucleoproteins"/>
    <property type="match status" value="1"/>
</dbReference>
<gene>
    <name evidence="3" type="ORF">CGC20_4260</name>
</gene>
<feature type="region of interest" description="Disordered" evidence="1">
    <location>
        <begin position="91"/>
        <end position="116"/>
    </location>
</feature>
<evidence type="ECO:0000313" key="3">
    <source>
        <dbReference type="EMBL" id="TPP49170.1"/>
    </source>
</evidence>
<evidence type="ECO:0000256" key="1">
    <source>
        <dbReference type="SAM" id="MobiDB-lite"/>
    </source>
</evidence>
<feature type="region of interest" description="Disordered" evidence="1">
    <location>
        <begin position="1"/>
        <end position="41"/>
    </location>
</feature>
<feature type="domain" description="Sm" evidence="2">
    <location>
        <begin position="124"/>
        <end position="184"/>
    </location>
</feature>
<dbReference type="AlphaFoldDB" id="A0A504XT08"/>
<dbReference type="VEuPathDB" id="TriTrypDB:LdBPK_010160.1"/>
<accession>A0A504XT08</accession>
<name>A0A504XT08_LEIDO</name>
<dbReference type="VEuPathDB" id="TriTrypDB:LDHU3_01.0180"/>
<dbReference type="EMBL" id="RHLD01000060">
    <property type="protein sequence ID" value="TPP49170.1"/>
    <property type="molecule type" value="Genomic_DNA"/>
</dbReference>
<sequence>MCGTSYIRPGESMRHRCRRRDESTPKGGPIEPSRSPIWGVTTPYPKMPQLEVTQGEAWHTDRVCGVSGGPDLRLANLVRLESVAQHIFEEGTRKKESPSDVWSSFDRLNGSSQRTRIQPPCNRSLLHRSVCCHLAHGEEYRGQLEALDGTFDVVLSQCTRSRAAPRQPAEPLVFLRGENIIYIGFDESSRSEDGTTA</sequence>